<reference evidence="2 3" key="1">
    <citation type="submission" date="2017-10" db="EMBL/GenBank/DDBJ databases">
        <title>Nyctiphanis sp. nov., isolated from the stomach of the euphausiid Nyctiphanes simplex (Hansen, 1911) in the Gulf of California.</title>
        <authorList>
            <person name="Gomez-Gil B."/>
            <person name="Aguilar-Mendez M."/>
            <person name="Lopez-Cortes A."/>
            <person name="Gomez-Gutierrez J."/>
            <person name="Roque A."/>
            <person name="Lang E."/>
            <person name="Gonzalez-Castillo A."/>
        </authorList>
    </citation>
    <scope>NUCLEOTIDE SEQUENCE [LARGE SCALE GENOMIC DNA]</scope>
    <source>
        <strain evidence="2 3">CAIM 600</strain>
    </source>
</reference>
<comment type="caution">
    <text evidence="2">The sequence shown here is derived from an EMBL/GenBank/DDBJ whole genome shotgun (WGS) entry which is preliminary data.</text>
</comment>
<dbReference type="Pfam" id="PF04606">
    <property type="entry name" value="Ogr_Delta"/>
    <property type="match status" value="1"/>
</dbReference>
<gene>
    <name evidence="2" type="ORF">CS022_19545</name>
</gene>
<dbReference type="Proteomes" id="UP000290287">
    <property type="component" value="Unassembled WGS sequence"/>
</dbReference>
<name>A0A4Q0YM32_9GAMM</name>
<organism evidence="2 3">
    <name type="scientific">Veronia nyctiphanis</name>
    <dbReference type="NCBI Taxonomy" id="1278244"/>
    <lineage>
        <taxon>Bacteria</taxon>
        <taxon>Pseudomonadati</taxon>
        <taxon>Pseudomonadota</taxon>
        <taxon>Gammaproteobacteria</taxon>
        <taxon>Vibrionales</taxon>
        <taxon>Vibrionaceae</taxon>
        <taxon>Veronia</taxon>
    </lineage>
</organism>
<proteinExistence type="predicted"/>
<protein>
    <submittedName>
        <fullName evidence="2">Transcriptional regulator</fullName>
    </submittedName>
</protein>
<sequence length="76" mass="8072">MRILCQCGAASIIHRVNALSNSTDTELMCSCTDPECGHSFISGVSYKHATKPSRLTLDEPVKIGASVLPVAVARGR</sequence>
<keyword evidence="3" id="KW-1185">Reference proteome</keyword>
<evidence type="ECO:0000313" key="2">
    <source>
        <dbReference type="EMBL" id="RXJ71766.1"/>
    </source>
</evidence>
<dbReference type="InterPro" id="IPR007684">
    <property type="entry name" value="Znf_Ogr/Delta"/>
</dbReference>
<dbReference type="AlphaFoldDB" id="A0A4Q0YM32"/>
<dbReference type="OrthoDB" id="6895359at2"/>
<dbReference type="RefSeq" id="WP_129123626.1">
    <property type="nucleotide sequence ID" value="NZ_PEIB01000032.1"/>
</dbReference>
<dbReference type="EMBL" id="PEIB01000032">
    <property type="protein sequence ID" value="RXJ71766.1"/>
    <property type="molecule type" value="Genomic_DNA"/>
</dbReference>
<evidence type="ECO:0000313" key="3">
    <source>
        <dbReference type="Proteomes" id="UP000290287"/>
    </source>
</evidence>
<accession>A0A4Q0YM32</accession>
<evidence type="ECO:0000259" key="1">
    <source>
        <dbReference type="Pfam" id="PF04606"/>
    </source>
</evidence>
<feature type="domain" description="Zinc finger Ogr/Delta-type" evidence="1">
    <location>
        <begin position="6"/>
        <end position="49"/>
    </location>
</feature>